<name>A0A319ECT4_ASPSB</name>
<dbReference type="VEuPathDB" id="FungiDB:BO78DRAFT_373463"/>
<dbReference type="InterPro" id="IPR001394">
    <property type="entry name" value="Peptidase_C19_UCH"/>
</dbReference>
<feature type="region of interest" description="Disordered" evidence="1">
    <location>
        <begin position="363"/>
        <end position="408"/>
    </location>
</feature>
<dbReference type="STRING" id="1448318.A0A319ECT4"/>
<dbReference type="CDD" id="cd02257">
    <property type="entry name" value="Peptidase_C19"/>
    <property type="match status" value="1"/>
</dbReference>
<dbReference type="PANTHER" id="PTHR24006">
    <property type="entry name" value="UBIQUITIN CARBOXYL-TERMINAL HYDROLASE"/>
    <property type="match status" value="1"/>
</dbReference>
<dbReference type="InterPro" id="IPR050164">
    <property type="entry name" value="Peptidase_C19"/>
</dbReference>
<keyword evidence="4" id="KW-1185">Reference proteome</keyword>
<evidence type="ECO:0000313" key="3">
    <source>
        <dbReference type="EMBL" id="PYI04268.1"/>
    </source>
</evidence>
<feature type="compositionally biased region" description="Polar residues" evidence="1">
    <location>
        <begin position="494"/>
        <end position="508"/>
    </location>
</feature>
<protein>
    <submittedName>
        <fullName evidence="3">Cysteine proteinase</fullName>
    </submittedName>
</protein>
<evidence type="ECO:0000256" key="1">
    <source>
        <dbReference type="SAM" id="MobiDB-lite"/>
    </source>
</evidence>
<dbReference type="Gene3D" id="3.90.70.10">
    <property type="entry name" value="Cysteine proteinases"/>
    <property type="match status" value="1"/>
</dbReference>
<gene>
    <name evidence="3" type="ORF">BO78DRAFT_373463</name>
</gene>
<dbReference type="AlphaFoldDB" id="A0A319ECT4"/>
<dbReference type="InterPro" id="IPR038765">
    <property type="entry name" value="Papain-like_cys_pep_sf"/>
</dbReference>
<reference evidence="3 4" key="1">
    <citation type="submission" date="2018-02" db="EMBL/GenBank/DDBJ databases">
        <title>The genomes of Aspergillus section Nigri reveals drivers in fungal speciation.</title>
        <authorList>
            <consortium name="DOE Joint Genome Institute"/>
            <person name="Vesth T.C."/>
            <person name="Nybo J."/>
            <person name="Theobald S."/>
            <person name="Brandl J."/>
            <person name="Frisvad J.C."/>
            <person name="Nielsen K.F."/>
            <person name="Lyhne E.K."/>
            <person name="Kogle M.E."/>
            <person name="Kuo A."/>
            <person name="Riley R."/>
            <person name="Clum A."/>
            <person name="Nolan M."/>
            <person name="Lipzen A."/>
            <person name="Salamov A."/>
            <person name="Henrissat B."/>
            <person name="Wiebenga A."/>
            <person name="De vries R.P."/>
            <person name="Grigoriev I.V."/>
            <person name="Mortensen U.H."/>
            <person name="Andersen M.R."/>
            <person name="Baker S.E."/>
        </authorList>
    </citation>
    <scope>NUCLEOTIDE SEQUENCE [LARGE SCALE GENOMIC DNA]</scope>
    <source>
        <strain evidence="3 4">CBS 121057</strain>
    </source>
</reference>
<dbReference type="SUPFAM" id="SSF54001">
    <property type="entry name" value="Cysteine proteinases"/>
    <property type="match status" value="1"/>
</dbReference>
<dbReference type="OrthoDB" id="289038at2759"/>
<evidence type="ECO:0000259" key="2">
    <source>
        <dbReference type="PROSITE" id="PS50235"/>
    </source>
</evidence>
<feature type="compositionally biased region" description="Polar residues" evidence="1">
    <location>
        <begin position="363"/>
        <end position="379"/>
    </location>
</feature>
<dbReference type="PROSITE" id="PS50235">
    <property type="entry name" value="USP_3"/>
    <property type="match status" value="1"/>
</dbReference>
<proteinExistence type="predicted"/>
<evidence type="ECO:0000313" key="4">
    <source>
        <dbReference type="Proteomes" id="UP000248423"/>
    </source>
</evidence>
<accession>A0A319ECT4</accession>
<dbReference type="GO" id="GO:0016579">
    <property type="term" value="P:protein deubiquitination"/>
    <property type="evidence" value="ECO:0007669"/>
    <property type="project" value="InterPro"/>
</dbReference>
<feature type="domain" description="USP" evidence="2">
    <location>
        <begin position="25"/>
        <end position="344"/>
    </location>
</feature>
<feature type="compositionally biased region" description="Low complexity" evidence="1">
    <location>
        <begin position="382"/>
        <end position="393"/>
    </location>
</feature>
<dbReference type="InterPro" id="IPR028889">
    <property type="entry name" value="USP"/>
</dbReference>
<dbReference type="GO" id="GO:0004843">
    <property type="term" value="F:cysteine-type deubiquitinase activity"/>
    <property type="evidence" value="ECO:0007669"/>
    <property type="project" value="InterPro"/>
</dbReference>
<dbReference type="GO" id="GO:0005829">
    <property type="term" value="C:cytosol"/>
    <property type="evidence" value="ECO:0007669"/>
    <property type="project" value="TreeGrafter"/>
</dbReference>
<dbReference type="GO" id="GO:0005634">
    <property type="term" value="C:nucleus"/>
    <property type="evidence" value="ECO:0007669"/>
    <property type="project" value="TreeGrafter"/>
</dbReference>
<dbReference type="EMBL" id="KZ826371">
    <property type="protein sequence ID" value="PYI04268.1"/>
    <property type="molecule type" value="Genomic_DNA"/>
</dbReference>
<dbReference type="Proteomes" id="UP000248423">
    <property type="component" value="Unassembled WGS sequence"/>
</dbReference>
<organism evidence="3 4">
    <name type="scientific">Aspergillus sclerotiicarbonarius (strain CBS 121057 / IBT 28362)</name>
    <dbReference type="NCBI Taxonomy" id="1448318"/>
    <lineage>
        <taxon>Eukaryota</taxon>
        <taxon>Fungi</taxon>
        <taxon>Dikarya</taxon>
        <taxon>Ascomycota</taxon>
        <taxon>Pezizomycotina</taxon>
        <taxon>Eurotiomycetes</taxon>
        <taxon>Eurotiomycetidae</taxon>
        <taxon>Eurotiales</taxon>
        <taxon>Aspergillaceae</taxon>
        <taxon>Aspergillus</taxon>
        <taxon>Aspergillus subgen. Circumdati</taxon>
    </lineage>
</organism>
<dbReference type="Pfam" id="PF00443">
    <property type="entry name" value="UCH"/>
    <property type="match status" value="1"/>
</dbReference>
<sequence>MTYQDTAITPDWAPPFTNAHTKVTKGFYNPGVLCYRNSAILVFLHSPPFLNWLERYYRAHVSCASEIKCLICGFHELCVAYWGPDPTDPDEEVGFERSLVPVWARLRETSWGYATEGEQQDVREFMEKVLEELLDETDEEGRHELNEIFKIQTSNDRVCLQCYHVMPMQPDEKFFLVANFGPERSPGYNGIHELLQTPSHSRFSCGQCKEETEHLLRERLTYLPEILFVQVNRVSYADGVFKKNENSVKLEEELIIPPEMLDEKGESTEGARYEPYGIVFHFSSVPHEGHYTAAVKGPRDDWTWFDDTNYKWSNMRTVDEVCCDPNAGAVSWETLVYVLAYRRLPLDRPFELGLQALAKNDASAVQPSNDDGSGKSGSFHNPAGDSPRGSPSDSDPDSADPPPPDDLRLEQTIRLTGRKLKWTVKEPLVIPEGCGPLIRIRPGRRVQYADLRLTLTCEATGEILTGKGRLSLKPSTTRRSERTSLPAAVMNTRDAGSQTSPGLQNTARPQGVTKDKGDSTKPTGTRR</sequence>
<feature type="region of interest" description="Disordered" evidence="1">
    <location>
        <begin position="469"/>
        <end position="527"/>
    </location>
</feature>